<evidence type="ECO:0000313" key="6">
    <source>
        <dbReference type="Proteomes" id="UP001597044"/>
    </source>
</evidence>
<keyword evidence="6" id="KW-1185">Reference proteome</keyword>
<reference evidence="6" key="1">
    <citation type="journal article" date="2019" name="Int. J. Syst. Evol. Microbiol.">
        <title>The Global Catalogue of Microorganisms (GCM) 10K type strain sequencing project: providing services to taxonomists for standard genome sequencing and annotation.</title>
        <authorList>
            <consortium name="The Broad Institute Genomics Platform"/>
            <consortium name="The Broad Institute Genome Sequencing Center for Infectious Disease"/>
            <person name="Wu L."/>
            <person name="Ma J."/>
        </authorList>
    </citation>
    <scope>NUCLEOTIDE SEQUENCE [LARGE SCALE GENOMIC DNA]</scope>
    <source>
        <strain evidence="6">CCUG 63419</strain>
    </source>
</reference>
<proteinExistence type="inferred from homology"/>
<dbReference type="InterPro" id="IPR006135">
    <property type="entry name" value="T3SS_substrate_exporter"/>
</dbReference>
<comment type="function">
    <text evidence="4">Required for formation of the rod structure in the basal body of the flagellar apparatus. Together with FliI and FliH, may constitute the export apparatus of flagellin.</text>
</comment>
<accession>A0ABW3HHJ5</accession>
<dbReference type="PANTHER" id="PTHR30531">
    <property type="entry name" value="FLAGELLAR BIOSYNTHETIC PROTEIN FLHB"/>
    <property type="match status" value="1"/>
</dbReference>
<evidence type="ECO:0000313" key="5">
    <source>
        <dbReference type="EMBL" id="MFD0949461.1"/>
    </source>
</evidence>
<evidence type="ECO:0000256" key="3">
    <source>
        <dbReference type="ARBA" id="ARBA00023225"/>
    </source>
</evidence>
<dbReference type="RefSeq" id="WP_379069202.1">
    <property type="nucleotide sequence ID" value="NZ_JBHTIT010000001.1"/>
</dbReference>
<keyword evidence="3" id="KW-1006">Bacterial flagellum protein export</keyword>
<gene>
    <name evidence="5" type="ORF">ACFQ0F_03495</name>
</gene>
<sequence>MNKKPAQAIALHYDGQRAPRVTAKGEAEVAERIVALAREHDVPIHEDIELTSLLARVDLDDEIPLSLFVAIAEVLAFTYRLKGKTPATQRSVSSRRIFEQNNDE</sequence>
<dbReference type="EMBL" id="JBHTIT010000001">
    <property type="protein sequence ID" value="MFD0949461.1"/>
    <property type="molecule type" value="Genomic_DNA"/>
</dbReference>
<dbReference type="Pfam" id="PF01312">
    <property type="entry name" value="Bac_export_2"/>
    <property type="match status" value="1"/>
</dbReference>
<organism evidence="5 6">
    <name type="scientific">Paraperlucidibaca wandonensis</name>
    <dbReference type="NCBI Taxonomy" id="1268273"/>
    <lineage>
        <taxon>Bacteria</taxon>
        <taxon>Pseudomonadati</taxon>
        <taxon>Pseudomonadota</taxon>
        <taxon>Gammaproteobacteria</taxon>
        <taxon>Moraxellales</taxon>
        <taxon>Moraxellaceae</taxon>
        <taxon>Paraperlucidibaca</taxon>
    </lineage>
</organism>
<evidence type="ECO:0000256" key="4">
    <source>
        <dbReference type="ARBA" id="ARBA00025078"/>
    </source>
</evidence>
<keyword evidence="3" id="KW-0653">Protein transport</keyword>
<comment type="similarity">
    <text evidence="1">Belongs to the type III secretion exporter family.</text>
</comment>
<comment type="caution">
    <text evidence="5">The sequence shown here is derived from an EMBL/GenBank/DDBJ whole genome shotgun (WGS) entry which is preliminary data.</text>
</comment>
<dbReference type="SUPFAM" id="SSF160544">
    <property type="entry name" value="EscU C-terminal domain-like"/>
    <property type="match status" value="1"/>
</dbReference>
<name>A0ABW3HHJ5_9GAMM</name>
<dbReference type="PANTHER" id="PTHR30531:SF12">
    <property type="entry name" value="FLAGELLAR BIOSYNTHETIC PROTEIN FLHB"/>
    <property type="match status" value="1"/>
</dbReference>
<evidence type="ECO:0000256" key="2">
    <source>
        <dbReference type="ARBA" id="ARBA00021622"/>
    </source>
</evidence>
<dbReference type="Gene3D" id="3.40.1690.10">
    <property type="entry name" value="secretion proteins EscU"/>
    <property type="match status" value="1"/>
</dbReference>
<evidence type="ECO:0000256" key="1">
    <source>
        <dbReference type="ARBA" id="ARBA00010690"/>
    </source>
</evidence>
<dbReference type="InterPro" id="IPR029025">
    <property type="entry name" value="T3SS_substrate_exporter_C"/>
</dbReference>
<dbReference type="Proteomes" id="UP001597044">
    <property type="component" value="Unassembled WGS sequence"/>
</dbReference>
<protein>
    <recommendedName>
        <fullName evidence="2">Flagellar biosynthetic protein FlhB</fullName>
    </recommendedName>
</protein>
<keyword evidence="3" id="KW-0813">Transport</keyword>